<feature type="region of interest" description="Disordered" evidence="1">
    <location>
        <begin position="40"/>
        <end position="62"/>
    </location>
</feature>
<gene>
    <name evidence="3" type="ORF">HW542_10075</name>
</gene>
<name>A0ABX2P5E0_9PROT</name>
<protein>
    <submittedName>
        <fullName evidence="3">Uncharacterized protein</fullName>
    </submittedName>
</protein>
<dbReference type="EMBL" id="JABXXV010000005">
    <property type="protein sequence ID" value="NVN47153.1"/>
    <property type="molecule type" value="Genomic_DNA"/>
</dbReference>
<proteinExistence type="predicted"/>
<feature type="chain" id="PRO_5045343035" evidence="2">
    <location>
        <begin position="31"/>
        <end position="161"/>
    </location>
</feature>
<comment type="caution">
    <text evidence="3">The sequence shown here is derived from an EMBL/GenBank/DDBJ whole genome shotgun (WGS) entry which is preliminary data.</text>
</comment>
<keyword evidence="4" id="KW-1185">Reference proteome</keyword>
<evidence type="ECO:0000256" key="2">
    <source>
        <dbReference type="SAM" id="SignalP"/>
    </source>
</evidence>
<evidence type="ECO:0000313" key="4">
    <source>
        <dbReference type="Proteomes" id="UP001516351"/>
    </source>
</evidence>
<reference evidence="3 4" key="1">
    <citation type="submission" date="2020-06" db="EMBL/GenBank/DDBJ databases">
        <title>Synonyms of Asaia species.</title>
        <authorList>
            <person name="Sombolestani A."/>
        </authorList>
    </citation>
    <scope>NUCLEOTIDE SEQUENCE [LARGE SCALE GENOMIC DNA]</scope>
    <source>
        <strain evidence="3 4">LMG 27047</strain>
    </source>
</reference>
<evidence type="ECO:0000313" key="3">
    <source>
        <dbReference type="EMBL" id="NVN47153.1"/>
    </source>
</evidence>
<dbReference type="RefSeq" id="WP_267310283.1">
    <property type="nucleotide sequence ID" value="NZ_JBHLUM010000001.1"/>
</dbReference>
<accession>A0ABX2P5E0</accession>
<feature type="compositionally biased region" description="Pro residues" evidence="1">
    <location>
        <begin position="45"/>
        <end position="62"/>
    </location>
</feature>
<dbReference type="Proteomes" id="UP001516351">
    <property type="component" value="Unassembled WGS sequence"/>
</dbReference>
<feature type="signal peptide" evidence="2">
    <location>
        <begin position="1"/>
        <end position="30"/>
    </location>
</feature>
<keyword evidence="2" id="KW-0732">Signal</keyword>
<evidence type="ECO:0000256" key="1">
    <source>
        <dbReference type="SAM" id="MobiDB-lite"/>
    </source>
</evidence>
<sequence length="161" mass="17108">MTMTNATNCGFLKFRFLTGISLCLISGVLAACTPPDQRLFNPDAGKPPKPHYPPAPPSKPPPAPFLQIVAGTPKEQWAPAVDRSVKLALSRRPTIMFVVSVLSPEAGSPAAQVKALETLSEQDGKAVAEQIVASGAPVNQVQIDARTDTSSPKGRIRIDLR</sequence>
<organism evidence="3 4">
    <name type="scientific">Asaia spathodeae</name>
    <dbReference type="NCBI Taxonomy" id="657016"/>
    <lineage>
        <taxon>Bacteria</taxon>
        <taxon>Pseudomonadati</taxon>
        <taxon>Pseudomonadota</taxon>
        <taxon>Alphaproteobacteria</taxon>
        <taxon>Acetobacterales</taxon>
        <taxon>Acetobacteraceae</taxon>
        <taxon>Asaia</taxon>
    </lineage>
</organism>